<dbReference type="PROSITE" id="PS00039">
    <property type="entry name" value="DEAD_ATP_HELICASE"/>
    <property type="match status" value="1"/>
</dbReference>
<dbReference type="EC" id="3.6.4.13" evidence="1"/>
<dbReference type="InterPro" id="IPR000629">
    <property type="entry name" value="RNA-helicase_DEAD-box_CS"/>
</dbReference>
<keyword evidence="7" id="KW-0694">RNA-binding</keyword>
<evidence type="ECO:0000256" key="7">
    <source>
        <dbReference type="ARBA" id="ARBA00022884"/>
    </source>
</evidence>
<evidence type="ECO:0000256" key="14">
    <source>
        <dbReference type="PROSITE-ProRule" id="PRU00552"/>
    </source>
</evidence>
<reference evidence="21" key="1">
    <citation type="submission" date="2023-07" db="EMBL/GenBank/DDBJ databases">
        <title>A draft genome of Kazachstania heterogenica Y-27499.</title>
        <authorList>
            <person name="Donic C."/>
            <person name="Kralova J.S."/>
            <person name="Fidel L."/>
            <person name="Ben-Dor S."/>
            <person name="Jung S."/>
        </authorList>
    </citation>
    <scope>NUCLEOTIDE SEQUENCE [LARGE SCALE GENOMIC DNA]</scope>
    <source>
        <strain evidence="21">Y27499</strain>
    </source>
</reference>
<evidence type="ECO:0000256" key="8">
    <source>
        <dbReference type="ARBA" id="ARBA00022917"/>
    </source>
</evidence>
<evidence type="ECO:0000256" key="11">
    <source>
        <dbReference type="ARBA" id="ARBA00024405"/>
    </source>
</evidence>
<proteinExistence type="inferred from homology"/>
<dbReference type="CDD" id="cd17967">
    <property type="entry name" value="DEADc_DDX3_DDX4"/>
    <property type="match status" value="1"/>
</dbReference>
<dbReference type="GO" id="GO:0003724">
    <property type="term" value="F:RNA helicase activity"/>
    <property type="evidence" value="ECO:0007669"/>
    <property type="project" value="UniProtKB-EC"/>
</dbReference>
<dbReference type="GO" id="GO:0003743">
    <property type="term" value="F:translation initiation factor activity"/>
    <property type="evidence" value="ECO:0007669"/>
    <property type="project" value="UniProtKB-KW"/>
</dbReference>
<dbReference type="EMBL" id="JAWIZZ010000053">
    <property type="protein sequence ID" value="KAK5778724.1"/>
    <property type="molecule type" value="Genomic_DNA"/>
</dbReference>
<dbReference type="InterPro" id="IPR014014">
    <property type="entry name" value="RNA_helicase_DEAD_Q_motif"/>
</dbReference>
<feature type="compositionally biased region" description="Polar residues" evidence="16">
    <location>
        <begin position="655"/>
        <end position="666"/>
    </location>
</feature>
<evidence type="ECO:0000256" key="3">
    <source>
        <dbReference type="ARBA" id="ARBA00022741"/>
    </source>
</evidence>
<feature type="domain" description="Helicase C-terminal" evidence="18">
    <location>
        <begin position="435"/>
        <end position="579"/>
    </location>
</feature>
<evidence type="ECO:0000259" key="19">
    <source>
        <dbReference type="PROSITE" id="PS51195"/>
    </source>
</evidence>
<feature type="compositionally biased region" description="Basic and acidic residues" evidence="16">
    <location>
        <begin position="613"/>
        <end position="623"/>
    </location>
</feature>
<comment type="catalytic activity">
    <reaction evidence="13">
        <text>ATP + H2O = ADP + phosphate + H(+)</text>
        <dbReference type="Rhea" id="RHEA:13065"/>
        <dbReference type="ChEBI" id="CHEBI:15377"/>
        <dbReference type="ChEBI" id="CHEBI:15378"/>
        <dbReference type="ChEBI" id="CHEBI:30616"/>
        <dbReference type="ChEBI" id="CHEBI:43474"/>
        <dbReference type="ChEBI" id="CHEBI:456216"/>
        <dbReference type="EC" id="3.6.4.13"/>
    </reaction>
</comment>
<dbReference type="InterPro" id="IPR014001">
    <property type="entry name" value="Helicase_ATP-bd"/>
</dbReference>
<dbReference type="InterPro" id="IPR001650">
    <property type="entry name" value="Helicase_C-like"/>
</dbReference>
<evidence type="ECO:0000256" key="10">
    <source>
        <dbReference type="ARBA" id="ARBA00024397"/>
    </source>
</evidence>
<keyword evidence="5 15" id="KW-0347">Helicase</keyword>
<evidence type="ECO:0000256" key="1">
    <source>
        <dbReference type="ARBA" id="ARBA00012552"/>
    </source>
</evidence>
<evidence type="ECO:0000256" key="9">
    <source>
        <dbReference type="ARBA" id="ARBA00024358"/>
    </source>
</evidence>
<evidence type="ECO:0000259" key="17">
    <source>
        <dbReference type="PROSITE" id="PS51192"/>
    </source>
</evidence>
<evidence type="ECO:0000256" key="12">
    <source>
        <dbReference type="ARBA" id="ARBA00025161"/>
    </source>
</evidence>
<sequence length="666" mass="75177">MGYIPPHLRGNTESDINTFELNNRNKNRNKNKNLQIDLNIPSLPFNKNKVETTTTNTADNNRFFHNKKNYHSNRDNNYNKNINVNYPKSYNYNPNFRKNNNNNNNNNSNSKSYTSPHSRWINGKHCPAPRNERVEIQLFGDTSLVPNNHSGINFDNYDDIPVEASGDNVPDPIEDFKSPPLEPLLLENIHLANFIKPTPVQKYSIPIVTQGRDLMGCAQTGSGKTGGFLFPILSEMFLTGPTQDHSSSTEQQQQLGNNDHNYYSYYAKKGLPRCIILSPTRELTTQIYQEAVKFTYRSWVKPCVVYGGAPIGLQMRDINSGCDLLVATPGRLNDLIERGKISLKNVRYLILDEADKMLDMGFEPQIRHIVEGCDMPSVEKRQNLMFSATFPVNIQHLARDFLNNYIFLSVGRVGSTSENITQQILFVDDADKKSTLLDLLLDSSKGLTLIFVETKRLADQLTDFLILQNFRSTAIHGDRTQIERERALSAFKSGAANILVATAVAARGLDIPNVTLVINFDLPTDIDDYVHRIGRTGRAGNTGVAISFFNENNSNIVKDLIALLKETNQDVPPFLMDAIRYSSKKNYSNAHSNDIHAFNNRYNYRGSGSNSGRRGESTRDFRKSTTGNSWGKYSRGYGNNWSNSGFGSSSSWNNTDRQQGSNNSWW</sequence>
<dbReference type="GO" id="GO:0016787">
    <property type="term" value="F:hydrolase activity"/>
    <property type="evidence" value="ECO:0007669"/>
    <property type="project" value="UniProtKB-KW"/>
</dbReference>
<dbReference type="SMART" id="SM00487">
    <property type="entry name" value="DEXDc"/>
    <property type="match status" value="1"/>
</dbReference>
<evidence type="ECO:0000313" key="20">
    <source>
        <dbReference type="EMBL" id="KAK5778724.1"/>
    </source>
</evidence>
<evidence type="ECO:0000313" key="21">
    <source>
        <dbReference type="Proteomes" id="UP001306508"/>
    </source>
</evidence>
<feature type="region of interest" description="Disordered" evidence="16">
    <location>
        <begin position="647"/>
        <end position="666"/>
    </location>
</feature>
<keyword evidence="21" id="KW-1185">Reference proteome</keyword>
<dbReference type="PROSITE" id="PS51195">
    <property type="entry name" value="Q_MOTIF"/>
    <property type="match status" value="1"/>
</dbReference>
<feature type="region of interest" description="Disordered" evidence="16">
    <location>
        <begin position="54"/>
        <end position="119"/>
    </location>
</feature>
<dbReference type="InterPro" id="IPR011545">
    <property type="entry name" value="DEAD/DEAH_box_helicase_dom"/>
</dbReference>
<evidence type="ECO:0000259" key="18">
    <source>
        <dbReference type="PROSITE" id="PS51194"/>
    </source>
</evidence>
<dbReference type="Pfam" id="PF00270">
    <property type="entry name" value="DEAD"/>
    <property type="match status" value="1"/>
</dbReference>
<protein>
    <recommendedName>
        <fullName evidence="10">ATP-dependent RNA helicase DED1</fullName>
        <ecNumber evidence="1">3.6.4.13</ecNumber>
    </recommendedName>
    <alternativeName>
        <fullName evidence="11">ATP-dependent RNA helicase ded1</fullName>
    </alternativeName>
</protein>
<keyword evidence="2" id="KW-0396">Initiation factor</keyword>
<keyword evidence="6 15" id="KW-0067">ATP-binding</keyword>
<dbReference type="InterPro" id="IPR044763">
    <property type="entry name" value="Ded1/Dbp1_DEADc"/>
</dbReference>
<gene>
    <name evidence="20" type="ORF">RI543_004396</name>
</gene>
<feature type="domain" description="DEAD-box RNA helicase Q" evidence="19">
    <location>
        <begin position="174"/>
        <end position="202"/>
    </location>
</feature>
<dbReference type="Gene3D" id="3.40.50.300">
    <property type="entry name" value="P-loop containing nucleotide triphosphate hydrolases"/>
    <property type="match status" value="2"/>
</dbReference>
<evidence type="ECO:0000256" key="13">
    <source>
        <dbReference type="ARBA" id="ARBA00047984"/>
    </source>
</evidence>
<keyword evidence="8" id="KW-0648">Protein biosynthesis</keyword>
<dbReference type="SMART" id="SM00490">
    <property type="entry name" value="HELICc"/>
    <property type="match status" value="1"/>
</dbReference>
<dbReference type="Proteomes" id="UP001306508">
    <property type="component" value="Unassembled WGS sequence"/>
</dbReference>
<keyword evidence="3 15" id="KW-0547">Nucleotide-binding</keyword>
<evidence type="ECO:0000256" key="16">
    <source>
        <dbReference type="SAM" id="MobiDB-lite"/>
    </source>
</evidence>
<feature type="region of interest" description="Disordered" evidence="16">
    <location>
        <begin position="606"/>
        <end position="627"/>
    </location>
</feature>
<dbReference type="FunFam" id="3.40.50.300:FF:000008">
    <property type="entry name" value="ATP-dependent RNA helicase RhlB"/>
    <property type="match status" value="1"/>
</dbReference>
<dbReference type="CDD" id="cd18787">
    <property type="entry name" value="SF2_C_DEAD"/>
    <property type="match status" value="1"/>
</dbReference>
<feature type="domain" description="Helicase ATP-binding" evidence="17">
    <location>
        <begin position="205"/>
        <end position="408"/>
    </location>
</feature>
<feature type="compositionally biased region" description="Low complexity" evidence="16">
    <location>
        <begin position="75"/>
        <end position="113"/>
    </location>
</feature>
<dbReference type="SUPFAM" id="SSF52540">
    <property type="entry name" value="P-loop containing nucleoside triphosphate hydrolases"/>
    <property type="match status" value="1"/>
</dbReference>
<dbReference type="AlphaFoldDB" id="A0AAN7ZRW6"/>
<evidence type="ECO:0000256" key="5">
    <source>
        <dbReference type="ARBA" id="ARBA00022806"/>
    </source>
</evidence>
<dbReference type="PROSITE" id="PS51194">
    <property type="entry name" value="HELICASE_CTER"/>
    <property type="match status" value="1"/>
</dbReference>
<dbReference type="PROSITE" id="PS51192">
    <property type="entry name" value="HELICASE_ATP_BIND_1"/>
    <property type="match status" value="1"/>
</dbReference>
<organism evidence="20 21">
    <name type="scientific">Arxiozyma heterogenica</name>
    <dbReference type="NCBI Taxonomy" id="278026"/>
    <lineage>
        <taxon>Eukaryota</taxon>
        <taxon>Fungi</taxon>
        <taxon>Dikarya</taxon>
        <taxon>Ascomycota</taxon>
        <taxon>Saccharomycotina</taxon>
        <taxon>Saccharomycetes</taxon>
        <taxon>Saccharomycetales</taxon>
        <taxon>Saccharomycetaceae</taxon>
        <taxon>Arxiozyma</taxon>
    </lineage>
</organism>
<dbReference type="PANTHER" id="PTHR47958">
    <property type="entry name" value="ATP-DEPENDENT RNA HELICASE DBP3"/>
    <property type="match status" value="1"/>
</dbReference>
<evidence type="ECO:0000256" key="2">
    <source>
        <dbReference type="ARBA" id="ARBA00022540"/>
    </source>
</evidence>
<dbReference type="InterPro" id="IPR027417">
    <property type="entry name" value="P-loop_NTPase"/>
</dbReference>
<evidence type="ECO:0000256" key="4">
    <source>
        <dbReference type="ARBA" id="ARBA00022801"/>
    </source>
</evidence>
<comment type="similarity">
    <text evidence="9">Belongs to the DEAD box helicase family. DDX3/DED1 subfamily.</text>
</comment>
<evidence type="ECO:0000256" key="6">
    <source>
        <dbReference type="ARBA" id="ARBA00022840"/>
    </source>
</evidence>
<dbReference type="GO" id="GO:0003723">
    <property type="term" value="F:RNA binding"/>
    <property type="evidence" value="ECO:0007669"/>
    <property type="project" value="UniProtKB-KW"/>
</dbReference>
<evidence type="ECO:0000256" key="15">
    <source>
        <dbReference type="RuleBase" id="RU000492"/>
    </source>
</evidence>
<feature type="short sequence motif" description="Q motif" evidence="14">
    <location>
        <begin position="174"/>
        <end position="202"/>
    </location>
</feature>
<dbReference type="FunFam" id="3.40.50.300:FF:000397">
    <property type="entry name" value="Probable ATP-dependent RNA helicase DDX4"/>
    <property type="match status" value="1"/>
</dbReference>
<dbReference type="GO" id="GO:0005524">
    <property type="term" value="F:ATP binding"/>
    <property type="evidence" value="ECO:0007669"/>
    <property type="project" value="UniProtKB-KW"/>
</dbReference>
<comment type="function">
    <text evidence="12">ATP-binding RNA helicase involved in translation initiation. Remodels RNA in response to ADP and ATP concentrations by facilitating disruption, but also formation of RNA duplexes.</text>
</comment>
<keyword evidence="4 15" id="KW-0378">Hydrolase</keyword>
<dbReference type="Pfam" id="PF00271">
    <property type="entry name" value="Helicase_C"/>
    <property type="match status" value="1"/>
</dbReference>
<comment type="caution">
    <text evidence="20">The sequence shown here is derived from an EMBL/GenBank/DDBJ whole genome shotgun (WGS) entry which is preliminary data.</text>
</comment>
<accession>A0AAN7ZRW6</accession>
<name>A0AAN7ZRW6_9SACH</name>